<feature type="region of interest" description="Disordered" evidence="1">
    <location>
        <begin position="45"/>
        <end position="110"/>
    </location>
</feature>
<organism evidence="2 3">
    <name type="scientific">Blyttiomyces helicus</name>
    <dbReference type="NCBI Taxonomy" id="388810"/>
    <lineage>
        <taxon>Eukaryota</taxon>
        <taxon>Fungi</taxon>
        <taxon>Fungi incertae sedis</taxon>
        <taxon>Chytridiomycota</taxon>
        <taxon>Chytridiomycota incertae sedis</taxon>
        <taxon>Chytridiomycetes</taxon>
        <taxon>Chytridiomycetes incertae sedis</taxon>
        <taxon>Blyttiomyces</taxon>
    </lineage>
</organism>
<keyword evidence="3" id="KW-1185">Reference proteome</keyword>
<dbReference type="EMBL" id="KZ994625">
    <property type="protein sequence ID" value="RKO92465.1"/>
    <property type="molecule type" value="Genomic_DNA"/>
</dbReference>
<feature type="compositionally biased region" description="Polar residues" evidence="1">
    <location>
        <begin position="218"/>
        <end position="235"/>
    </location>
</feature>
<protein>
    <submittedName>
        <fullName evidence="2">Uncharacterized protein</fullName>
    </submittedName>
</protein>
<proteinExistence type="predicted"/>
<name>A0A4P9WK46_9FUNG</name>
<feature type="compositionally biased region" description="Basic and acidic residues" evidence="1">
    <location>
        <begin position="300"/>
        <end position="318"/>
    </location>
</feature>
<sequence length="417" mass="46724">MRSIWKLWLLSSELSPKLCWLRQKSKIIGWSWVHLALIDSYNRQPPGAKSVPRTVPTATNRPDQPGPTPPPDRNVPHFPQLSPPSVFLPPPPADSSPVRPSRRESLRHQIPRADVIGSDKERLFDLIRHYAHIRLAIIHHDETASWLVPKMRGCQIGLCCQIRLAIDVMLRMCIDRTPQQQRGAELDKLVYVDHWFWSSGAGGEGSRSDGVQKGGDTLNPTPRESATPVMSRTSSMAGHWWAGEEQGARGERAEPFHFSATNCLFAVRIRLPSQFASSRLPVATGSSSSSSSPDSEGDKEEERRREEEGKERRREAPRLADQSGPPPAPLNLSFSSSLPFHLSLFLWWISVRWEQFAERARVRGDDWGRAGNKGGERVGRDCGSEDDANPFNATDINSPLVGRKVVFPSWTSFLRGD</sequence>
<feature type="compositionally biased region" description="Basic and acidic residues" evidence="1">
    <location>
        <begin position="368"/>
        <end position="383"/>
    </location>
</feature>
<evidence type="ECO:0000256" key="1">
    <source>
        <dbReference type="SAM" id="MobiDB-lite"/>
    </source>
</evidence>
<feature type="region of interest" description="Disordered" evidence="1">
    <location>
        <begin position="279"/>
        <end position="330"/>
    </location>
</feature>
<accession>A0A4P9WK46</accession>
<feature type="region of interest" description="Disordered" evidence="1">
    <location>
        <begin position="368"/>
        <end position="395"/>
    </location>
</feature>
<gene>
    <name evidence="2" type="ORF">BDK51DRAFT_30298</name>
</gene>
<dbReference type="Proteomes" id="UP000269721">
    <property type="component" value="Unassembled WGS sequence"/>
</dbReference>
<feature type="compositionally biased region" description="Pro residues" evidence="1">
    <location>
        <begin position="64"/>
        <end position="73"/>
    </location>
</feature>
<dbReference type="AlphaFoldDB" id="A0A4P9WK46"/>
<evidence type="ECO:0000313" key="3">
    <source>
        <dbReference type="Proteomes" id="UP000269721"/>
    </source>
</evidence>
<reference evidence="3" key="1">
    <citation type="journal article" date="2018" name="Nat. Microbiol.">
        <title>Leveraging single-cell genomics to expand the fungal tree of life.</title>
        <authorList>
            <person name="Ahrendt S.R."/>
            <person name="Quandt C.A."/>
            <person name="Ciobanu D."/>
            <person name="Clum A."/>
            <person name="Salamov A."/>
            <person name="Andreopoulos B."/>
            <person name="Cheng J.F."/>
            <person name="Woyke T."/>
            <person name="Pelin A."/>
            <person name="Henrissat B."/>
            <person name="Reynolds N.K."/>
            <person name="Benny G.L."/>
            <person name="Smith M.E."/>
            <person name="James T.Y."/>
            <person name="Grigoriev I.V."/>
        </authorList>
    </citation>
    <scope>NUCLEOTIDE SEQUENCE [LARGE SCALE GENOMIC DNA]</scope>
</reference>
<evidence type="ECO:0000313" key="2">
    <source>
        <dbReference type="EMBL" id="RKO92465.1"/>
    </source>
</evidence>
<feature type="region of interest" description="Disordered" evidence="1">
    <location>
        <begin position="201"/>
        <end position="235"/>
    </location>
</feature>